<dbReference type="EMBL" id="ML996566">
    <property type="protein sequence ID" value="KAF2761705.1"/>
    <property type="molecule type" value="Genomic_DNA"/>
</dbReference>
<organism evidence="1 2">
    <name type="scientific">Pseudovirgaria hyperparasitica</name>
    <dbReference type="NCBI Taxonomy" id="470096"/>
    <lineage>
        <taxon>Eukaryota</taxon>
        <taxon>Fungi</taxon>
        <taxon>Dikarya</taxon>
        <taxon>Ascomycota</taxon>
        <taxon>Pezizomycotina</taxon>
        <taxon>Dothideomycetes</taxon>
        <taxon>Dothideomycetes incertae sedis</taxon>
        <taxon>Acrospermales</taxon>
        <taxon>Acrospermaceae</taxon>
        <taxon>Pseudovirgaria</taxon>
    </lineage>
</organism>
<dbReference type="SUPFAM" id="SSF54236">
    <property type="entry name" value="Ubiquitin-like"/>
    <property type="match status" value="1"/>
</dbReference>
<dbReference type="RefSeq" id="XP_033604156.1">
    <property type="nucleotide sequence ID" value="XM_033746420.1"/>
</dbReference>
<dbReference type="AlphaFoldDB" id="A0A6A6WHX8"/>
<name>A0A6A6WHX8_9PEZI</name>
<dbReference type="InterPro" id="IPR029071">
    <property type="entry name" value="Ubiquitin-like_domsf"/>
</dbReference>
<protein>
    <submittedName>
        <fullName evidence="1">Uncharacterized protein</fullName>
    </submittedName>
</protein>
<keyword evidence="2" id="KW-1185">Reference proteome</keyword>
<accession>A0A6A6WHX8</accession>
<dbReference type="Proteomes" id="UP000799437">
    <property type="component" value="Unassembled WGS sequence"/>
</dbReference>
<evidence type="ECO:0000313" key="2">
    <source>
        <dbReference type="Proteomes" id="UP000799437"/>
    </source>
</evidence>
<dbReference type="Gene3D" id="3.10.20.90">
    <property type="entry name" value="Phosphatidylinositol 3-kinase Catalytic Subunit, Chain A, domain 1"/>
    <property type="match status" value="1"/>
</dbReference>
<proteinExistence type="predicted"/>
<evidence type="ECO:0000313" key="1">
    <source>
        <dbReference type="EMBL" id="KAF2761705.1"/>
    </source>
</evidence>
<gene>
    <name evidence="1" type="ORF">EJ05DRAFT_496606</name>
</gene>
<dbReference type="GeneID" id="54487474"/>
<reference evidence="1" key="1">
    <citation type="journal article" date="2020" name="Stud. Mycol.">
        <title>101 Dothideomycetes genomes: a test case for predicting lifestyles and emergence of pathogens.</title>
        <authorList>
            <person name="Haridas S."/>
            <person name="Albert R."/>
            <person name="Binder M."/>
            <person name="Bloem J."/>
            <person name="Labutti K."/>
            <person name="Salamov A."/>
            <person name="Andreopoulos B."/>
            <person name="Baker S."/>
            <person name="Barry K."/>
            <person name="Bills G."/>
            <person name="Bluhm B."/>
            <person name="Cannon C."/>
            <person name="Castanera R."/>
            <person name="Culley D."/>
            <person name="Daum C."/>
            <person name="Ezra D."/>
            <person name="Gonzalez J."/>
            <person name="Henrissat B."/>
            <person name="Kuo A."/>
            <person name="Liang C."/>
            <person name="Lipzen A."/>
            <person name="Lutzoni F."/>
            <person name="Magnuson J."/>
            <person name="Mondo S."/>
            <person name="Nolan M."/>
            <person name="Ohm R."/>
            <person name="Pangilinan J."/>
            <person name="Park H.-J."/>
            <person name="Ramirez L."/>
            <person name="Alfaro M."/>
            <person name="Sun H."/>
            <person name="Tritt A."/>
            <person name="Yoshinaga Y."/>
            <person name="Zwiers L.-H."/>
            <person name="Turgeon B."/>
            <person name="Goodwin S."/>
            <person name="Spatafora J."/>
            <person name="Crous P."/>
            <person name="Grigoriev I."/>
        </authorList>
    </citation>
    <scope>NUCLEOTIDE SEQUENCE</scope>
    <source>
        <strain evidence="1">CBS 121739</strain>
    </source>
</reference>
<sequence>MDQPAKSIEIMLYDNVSEFRIVTWPTMRFDQIFASYCEDWKKPFDEFCFLLGGETLDGCETPAAIGFTNRDLEIVVNVYQQPHYDPKTGPLARKSLDVGNSLSGAGSQAPRALSKCSMKENIIVSIEDPFTGTRHWFQICPAKHFQSLFREYGAFIKRATSTFDLRFKGRILGRNDMPTNIGLVANSNLMCTPTMVDVDWAKGDCDGKVI</sequence>